<name>A0A4Y2KV38_ARAVE</name>
<comment type="caution">
    <text evidence="1">The sequence shown here is derived from an EMBL/GenBank/DDBJ whole genome shotgun (WGS) entry which is preliminary data.</text>
</comment>
<dbReference type="Proteomes" id="UP000499080">
    <property type="component" value="Unassembled WGS sequence"/>
</dbReference>
<dbReference type="AlphaFoldDB" id="A0A4Y2KV38"/>
<accession>A0A4Y2KV38</accession>
<evidence type="ECO:0000313" key="2">
    <source>
        <dbReference type="Proteomes" id="UP000499080"/>
    </source>
</evidence>
<organism evidence="1 2">
    <name type="scientific">Araneus ventricosus</name>
    <name type="common">Orbweaver spider</name>
    <name type="synonym">Epeira ventricosa</name>
    <dbReference type="NCBI Taxonomy" id="182803"/>
    <lineage>
        <taxon>Eukaryota</taxon>
        <taxon>Metazoa</taxon>
        <taxon>Ecdysozoa</taxon>
        <taxon>Arthropoda</taxon>
        <taxon>Chelicerata</taxon>
        <taxon>Arachnida</taxon>
        <taxon>Araneae</taxon>
        <taxon>Araneomorphae</taxon>
        <taxon>Entelegynae</taxon>
        <taxon>Araneoidea</taxon>
        <taxon>Araneidae</taxon>
        <taxon>Araneus</taxon>
    </lineage>
</organism>
<gene>
    <name evidence="1" type="ORF">AVEN_125796_1</name>
</gene>
<dbReference type="EMBL" id="BGPR01005038">
    <property type="protein sequence ID" value="GBN06168.1"/>
    <property type="molecule type" value="Genomic_DNA"/>
</dbReference>
<sequence>MKRKTVSHDHREKYSSFKEKNSAHVSVATEEVDEGFELKKECKCYHCSSTGQFRSNCTQLKQSEGTAFVNWIISAPYNDLISPYTVIGEVIGFKEPVLRNTGTTVGIASRNRRRPEMLTGEQIWVQQTFDEKPIYLPLAEVELEGKIGKLKTKAAVVYNEADKGKYLLGNCTAAFLGKDRKRLLFPKSYVL</sequence>
<proteinExistence type="predicted"/>
<evidence type="ECO:0000313" key="1">
    <source>
        <dbReference type="EMBL" id="GBN06168.1"/>
    </source>
</evidence>
<dbReference type="OrthoDB" id="6427445at2759"/>
<keyword evidence="2" id="KW-1185">Reference proteome</keyword>
<reference evidence="1 2" key="1">
    <citation type="journal article" date="2019" name="Sci. Rep.">
        <title>Orb-weaving spider Araneus ventricosus genome elucidates the spidroin gene catalogue.</title>
        <authorList>
            <person name="Kono N."/>
            <person name="Nakamura H."/>
            <person name="Ohtoshi R."/>
            <person name="Moran D.A.P."/>
            <person name="Shinohara A."/>
            <person name="Yoshida Y."/>
            <person name="Fujiwara M."/>
            <person name="Mori M."/>
            <person name="Tomita M."/>
            <person name="Arakawa K."/>
        </authorList>
    </citation>
    <scope>NUCLEOTIDE SEQUENCE [LARGE SCALE GENOMIC DNA]</scope>
</reference>
<protein>
    <submittedName>
        <fullName evidence="1">Uncharacterized protein</fullName>
    </submittedName>
</protein>